<name>A0A812YBW6_9DINO</name>
<dbReference type="AlphaFoldDB" id="A0A812YBW6"/>
<dbReference type="PANTHER" id="PTHR18934:SF237">
    <property type="entry name" value="ATP-DEPENDENT DNA_RNA HELICASE DHX36"/>
    <property type="match status" value="1"/>
</dbReference>
<dbReference type="Proteomes" id="UP000601435">
    <property type="component" value="Unassembled WGS sequence"/>
</dbReference>
<dbReference type="GO" id="GO:0003723">
    <property type="term" value="F:RNA binding"/>
    <property type="evidence" value="ECO:0007669"/>
    <property type="project" value="TreeGrafter"/>
</dbReference>
<dbReference type="InterPro" id="IPR014001">
    <property type="entry name" value="Helicase_ATP-bd"/>
</dbReference>
<dbReference type="Pfam" id="PF21010">
    <property type="entry name" value="HA2_C"/>
    <property type="match status" value="1"/>
</dbReference>
<feature type="domain" description="Helicase C-terminal" evidence="6">
    <location>
        <begin position="149"/>
        <end position="317"/>
    </location>
</feature>
<dbReference type="Pfam" id="PF07717">
    <property type="entry name" value="OB_NTP_bind"/>
    <property type="match status" value="1"/>
</dbReference>
<keyword evidence="4" id="KW-0067">ATP-binding</keyword>
<sequence>ATHVIVDEVHERDLHTDFLLTLLRRVLHHRADLKIILMSATVDPSAFQGYFNGIRTVSIPGKTNYPIEELFLEDLLPQLSTQSRQAWRDARRQQWSKASAFAMGPLPGVPQGSAAIRAAFPHLPEDVVWDIADVHGEMAQNIDYDLTASLVQAIHDSGKEGGVLIFMPGWFEITQTIERLEKCRCKHQLAIHPLHSRIPTWEQQAIFRPSPAGRRKIVISTVLAETSITVEDIVYVIDPGRARTTFFNETSMISALRTVWYSKANGFQRRGRAGRCRPGVWYRLFSSCQWEAMEEYALPEMQRSPLEELCMEVSSLGLGPPADFLREAISPPKGDVVRHALKLLHGLGAVTDPTGKTLTPLGAALAKIQVHPMLAKMLLLAVPFKCYHMMVTICASLGYKSPFLCPMGLEKEANQAKAALADGSKSDLIALVNAYEGWKRGKAGFARQNFLSHQTMDYIHRLREDLLSASKDVLRNVPQDHGDPVLLADSCKAVLTAGLYPNVSLLRRRGKGHTIQGLPVVVHPGSVNSKEEWTQVVFYEIQETTDRFMYDTTVVGLAPLLLFAPALKEVHRGRRVVFELSPKSHVAVDVKVADVLQSLRGLVASFVDRSVGTTPTPLMLDTAQGLSRLFAEQAGGP</sequence>
<evidence type="ECO:0000313" key="8">
    <source>
        <dbReference type="Proteomes" id="UP000601435"/>
    </source>
</evidence>
<comment type="caution">
    <text evidence="7">The sequence shown here is derived from an EMBL/GenBank/DDBJ whole genome shotgun (WGS) entry which is preliminary data.</text>
</comment>
<keyword evidence="8" id="KW-1185">Reference proteome</keyword>
<gene>
    <name evidence="7" type="ORF">SNEC2469_LOCUS22531</name>
</gene>
<dbReference type="InterPro" id="IPR027417">
    <property type="entry name" value="P-loop_NTPase"/>
</dbReference>
<dbReference type="PROSITE" id="PS51194">
    <property type="entry name" value="HELICASE_CTER"/>
    <property type="match status" value="1"/>
</dbReference>
<dbReference type="SMART" id="SM00847">
    <property type="entry name" value="HA2"/>
    <property type="match status" value="1"/>
</dbReference>
<evidence type="ECO:0000256" key="2">
    <source>
        <dbReference type="ARBA" id="ARBA00022801"/>
    </source>
</evidence>
<dbReference type="EMBL" id="CAJNJA010041019">
    <property type="protein sequence ID" value="CAE7771224.1"/>
    <property type="molecule type" value="Genomic_DNA"/>
</dbReference>
<dbReference type="CDD" id="cd17917">
    <property type="entry name" value="DEXHc_RHA-like"/>
    <property type="match status" value="1"/>
</dbReference>
<dbReference type="PROSITE" id="PS51192">
    <property type="entry name" value="HELICASE_ATP_BIND_1"/>
    <property type="match status" value="1"/>
</dbReference>
<proteinExistence type="predicted"/>
<dbReference type="OrthoDB" id="442982at2759"/>
<dbReference type="CDD" id="cd18791">
    <property type="entry name" value="SF2_C_RHA"/>
    <property type="match status" value="1"/>
</dbReference>
<dbReference type="Gene3D" id="3.40.50.300">
    <property type="entry name" value="P-loop containing nucleotide triphosphate hydrolases"/>
    <property type="match status" value="2"/>
</dbReference>
<evidence type="ECO:0000259" key="5">
    <source>
        <dbReference type="PROSITE" id="PS51192"/>
    </source>
</evidence>
<keyword evidence="2" id="KW-0378">Hydrolase</keyword>
<evidence type="ECO:0008006" key="9">
    <source>
        <dbReference type="Google" id="ProtNLM"/>
    </source>
</evidence>
<reference evidence="7" key="1">
    <citation type="submission" date="2021-02" db="EMBL/GenBank/DDBJ databases">
        <authorList>
            <person name="Dougan E. K."/>
            <person name="Rhodes N."/>
            <person name="Thang M."/>
            <person name="Chan C."/>
        </authorList>
    </citation>
    <scope>NUCLEOTIDE SEQUENCE</scope>
</reference>
<dbReference type="GO" id="GO:0004386">
    <property type="term" value="F:helicase activity"/>
    <property type="evidence" value="ECO:0007669"/>
    <property type="project" value="UniProtKB-KW"/>
</dbReference>
<feature type="non-terminal residue" evidence="7">
    <location>
        <position position="637"/>
    </location>
</feature>
<organism evidence="7 8">
    <name type="scientific">Symbiodinium necroappetens</name>
    <dbReference type="NCBI Taxonomy" id="1628268"/>
    <lineage>
        <taxon>Eukaryota</taxon>
        <taxon>Sar</taxon>
        <taxon>Alveolata</taxon>
        <taxon>Dinophyceae</taxon>
        <taxon>Suessiales</taxon>
        <taxon>Symbiodiniaceae</taxon>
        <taxon>Symbiodinium</taxon>
    </lineage>
</organism>
<accession>A0A812YBW6</accession>
<evidence type="ECO:0000256" key="3">
    <source>
        <dbReference type="ARBA" id="ARBA00022806"/>
    </source>
</evidence>
<protein>
    <recommendedName>
        <fullName evidence="9">ATP-dependent RNA helicase DHX36</fullName>
    </recommendedName>
</protein>
<keyword evidence="1" id="KW-0547">Nucleotide-binding</keyword>
<dbReference type="PANTHER" id="PTHR18934">
    <property type="entry name" value="ATP-DEPENDENT RNA HELICASE"/>
    <property type="match status" value="1"/>
</dbReference>
<dbReference type="GO" id="GO:0016787">
    <property type="term" value="F:hydrolase activity"/>
    <property type="evidence" value="ECO:0007669"/>
    <property type="project" value="UniProtKB-KW"/>
</dbReference>
<evidence type="ECO:0000259" key="6">
    <source>
        <dbReference type="PROSITE" id="PS51194"/>
    </source>
</evidence>
<dbReference type="InterPro" id="IPR001650">
    <property type="entry name" value="Helicase_C-like"/>
</dbReference>
<dbReference type="GO" id="GO:0005634">
    <property type="term" value="C:nucleus"/>
    <property type="evidence" value="ECO:0007669"/>
    <property type="project" value="TreeGrafter"/>
</dbReference>
<dbReference type="Pfam" id="PF00271">
    <property type="entry name" value="Helicase_C"/>
    <property type="match status" value="1"/>
</dbReference>
<keyword evidence="3" id="KW-0347">Helicase</keyword>
<evidence type="ECO:0000313" key="7">
    <source>
        <dbReference type="EMBL" id="CAE7771224.1"/>
    </source>
</evidence>
<feature type="domain" description="Helicase ATP-binding" evidence="5">
    <location>
        <begin position="1"/>
        <end position="60"/>
    </location>
</feature>
<dbReference type="SUPFAM" id="SSF52540">
    <property type="entry name" value="P-loop containing nucleoside triphosphate hydrolases"/>
    <property type="match status" value="2"/>
</dbReference>
<dbReference type="InterPro" id="IPR011709">
    <property type="entry name" value="DEAD-box_helicase_OB_fold"/>
</dbReference>
<dbReference type="InterPro" id="IPR007502">
    <property type="entry name" value="Helicase-assoc_dom"/>
</dbReference>
<evidence type="ECO:0000256" key="1">
    <source>
        <dbReference type="ARBA" id="ARBA00022741"/>
    </source>
</evidence>
<dbReference type="SMART" id="SM00490">
    <property type="entry name" value="HELICc"/>
    <property type="match status" value="1"/>
</dbReference>
<evidence type="ECO:0000256" key="4">
    <source>
        <dbReference type="ARBA" id="ARBA00022840"/>
    </source>
</evidence>
<dbReference type="Gene3D" id="1.20.120.1080">
    <property type="match status" value="1"/>
</dbReference>
<dbReference type="GO" id="GO:0005524">
    <property type="term" value="F:ATP binding"/>
    <property type="evidence" value="ECO:0007669"/>
    <property type="project" value="UniProtKB-KW"/>
</dbReference>